<evidence type="ECO:0008006" key="4">
    <source>
        <dbReference type="Google" id="ProtNLM"/>
    </source>
</evidence>
<dbReference type="EMBL" id="BGZK01000768">
    <property type="protein sequence ID" value="GBP59719.1"/>
    <property type="molecule type" value="Genomic_DNA"/>
</dbReference>
<evidence type="ECO:0000256" key="1">
    <source>
        <dbReference type="SAM" id="SignalP"/>
    </source>
</evidence>
<accession>A0A4C1XBI0</accession>
<reference evidence="2 3" key="1">
    <citation type="journal article" date="2019" name="Commun. Biol.">
        <title>The bagworm genome reveals a unique fibroin gene that provides high tensile strength.</title>
        <authorList>
            <person name="Kono N."/>
            <person name="Nakamura H."/>
            <person name="Ohtoshi R."/>
            <person name="Tomita M."/>
            <person name="Numata K."/>
            <person name="Arakawa K."/>
        </authorList>
    </citation>
    <scope>NUCLEOTIDE SEQUENCE [LARGE SCALE GENOMIC DNA]</scope>
</reference>
<evidence type="ECO:0000313" key="3">
    <source>
        <dbReference type="Proteomes" id="UP000299102"/>
    </source>
</evidence>
<feature type="signal peptide" evidence="1">
    <location>
        <begin position="1"/>
        <end position="18"/>
    </location>
</feature>
<keyword evidence="3" id="KW-1185">Reference proteome</keyword>
<organism evidence="2 3">
    <name type="scientific">Eumeta variegata</name>
    <name type="common">Bagworm moth</name>
    <name type="synonym">Eumeta japonica</name>
    <dbReference type="NCBI Taxonomy" id="151549"/>
    <lineage>
        <taxon>Eukaryota</taxon>
        <taxon>Metazoa</taxon>
        <taxon>Ecdysozoa</taxon>
        <taxon>Arthropoda</taxon>
        <taxon>Hexapoda</taxon>
        <taxon>Insecta</taxon>
        <taxon>Pterygota</taxon>
        <taxon>Neoptera</taxon>
        <taxon>Endopterygota</taxon>
        <taxon>Lepidoptera</taxon>
        <taxon>Glossata</taxon>
        <taxon>Ditrysia</taxon>
        <taxon>Tineoidea</taxon>
        <taxon>Psychidae</taxon>
        <taxon>Oiketicinae</taxon>
        <taxon>Eumeta</taxon>
    </lineage>
</organism>
<protein>
    <recommendedName>
        <fullName evidence="4">Secreted protein</fullName>
    </recommendedName>
</protein>
<dbReference type="Proteomes" id="UP000299102">
    <property type="component" value="Unassembled WGS sequence"/>
</dbReference>
<keyword evidence="1" id="KW-0732">Signal</keyword>
<evidence type="ECO:0000313" key="2">
    <source>
        <dbReference type="EMBL" id="GBP59719.1"/>
    </source>
</evidence>
<proteinExistence type="predicted"/>
<name>A0A4C1XBI0_EUMVA</name>
<sequence length="141" mass="15857">MMSVCLCGCVCVCVCVRACVRVRARACACVCVWARVCVCVCVWIYAKADAAIERGRGEIVDVQSEHAPIPYQWSFLTQAKVGHDPLTPRMRHWWSINTASPLTRMSRRVRSKWEGQGVTQNVEVCLVKQGEGVTKPFILRE</sequence>
<dbReference type="AlphaFoldDB" id="A0A4C1XBI0"/>
<comment type="caution">
    <text evidence="2">The sequence shown here is derived from an EMBL/GenBank/DDBJ whole genome shotgun (WGS) entry which is preliminary data.</text>
</comment>
<gene>
    <name evidence="2" type="ORF">EVAR_48688_1</name>
</gene>
<feature type="chain" id="PRO_5020040364" description="Secreted protein" evidence="1">
    <location>
        <begin position="19"/>
        <end position="141"/>
    </location>
</feature>